<dbReference type="Gene3D" id="4.10.1000.10">
    <property type="entry name" value="Zinc finger, CCCH-type"/>
    <property type="match status" value="2"/>
</dbReference>
<evidence type="ECO:0000313" key="14">
    <source>
        <dbReference type="EnsemblMetazoa" id="G11721.8:cds"/>
    </source>
</evidence>
<feature type="zinc finger region" description="C3H1-type" evidence="10">
    <location>
        <begin position="140"/>
        <end position="167"/>
    </location>
</feature>
<dbReference type="EnsemblMetazoa" id="G11721.12">
    <property type="protein sequence ID" value="G11721.12:cds"/>
    <property type="gene ID" value="G11721"/>
</dbReference>
<dbReference type="Proteomes" id="UP000005408">
    <property type="component" value="Unassembled WGS sequence"/>
</dbReference>
<feature type="compositionally biased region" description="Acidic residues" evidence="11">
    <location>
        <begin position="399"/>
        <end position="417"/>
    </location>
</feature>
<dbReference type="EnsemblMetazoa" id="G11721.11">
    <property type="protein sequence ID" value="G11721.11:cds"/>
    <property type="gene ID" value="G11721"/>
</dbReference>
<proteinExistence type="predicted"/>
<dbReference type="EnsemblMetazoa" id="G11721.6">
    <property type="protein sequence ID" value="G11721.6:cds"/>
    <property type="gene ID" value="G11721"/>
</dbReference>
<accession>A0A8W8HYS1</accession>
<dbReference type="OMA" id="GIEFVPY"/>
<dbReference type="PROSITE" id="PS51266">
    <property type="entry name" value="ZF_CHY"/>
    <property type="match status" value="1"/>
</dbReference>
<feature type="zinc finger region" description="C3H1-type" evidence="10">
    <location>
        <begin position="78"/>
        <end position="106"/>
    </location>
</feature>
<feature type="domain" description="CHY-type" evidence="13">
    <location>
        <begin position="640"/>
        <end position="709"/>
    </location>
</feature>
<feature type="region of interest" description="Disordered" evidence="11">
    <location>
        <begin position="393"/>
        <end position="468"/>
    </location>
</feature>
<name>A0A8W8HYS1_MAGGI</name>
<dbReference type="SUPFAM" id="SSF161219">
    <property type="entry name" value="CHY zinc finger-like"/>
    <property type="match status" value="1"/>
</dbReference>
<dbReference type="InterPro" id="IPR000571">
    <property type="entry name" value="Znf_CCCH"/>
</dbReference>
<evidence type="ECO:0000256" key="1">
    <source>
        <dbReference type="ARBA" id="ARBA00004335"/>
    </source>
</evidence>
<keyword evidence="4 10" id="KW-0862">Zinc</keyword>
<evidence type="ECO:0000256" key="5">
    <source>
        <dbReference type="ARBA" id="ARBA00023242"/>
    </source>
</evidence>
<protein>
    <recommendedName>
        <fullName evidence="7">Nucleoporin NUP42</fullName>
    </recommendedName>
    <alternativeName>
        <fullName evidence="8">Nucleoporin-like protein 2</fullName>
    </alternativeName>
</protein>
<dbReference type="OrthoDB" id="411372at2759"/>
<dbReference type="PROSITE" id="PS50103">
    <property type="entry name" value="ZF_C3H1"/>
    <property type="match status" value="3"/>
</dbReference>
<dbReference type="Pfam" id="PF14608">
    <property type="entry name" value="zf-CCCH_2"/>
    <property type="match status" value="1"/>
</dbReference>
<feature type="zinc finger region" description="C3H1-type" evidence="10">
    <location>
        <begin position="3"/>
        <end position="31"/>
    </location>
</feature>
<feature type="region of interest" description="Disordered" evidence="11">
    <location>
        <begin position="115"/>
        <end position="142"/>
    </location>
</feature>
<feature type="region of interest" description="Disordered" evidence="11">
    <location>
        <begin position="32"/>
        <end position="53"/>
    </location>
</feature>
<keyword evidence="2 10" id="KW-0479">Metal-binding</keyword>
<evidence type="ECO:0000259" key="13">
    <source>
        <dbReference type="PROSITE" id="PS51266"/>
    </source>
</evidence>
<dbReference type="SMART" id="SM00356">
    <property type="entry name" value="ZnF_C3H1"/>
    <property type="match status" value="3"/>
</dbReference>
<evidence type="ECO:0000256" key="11">
    <source>
        <dbReference type="SAM" id="MobiDB-lite"/>
    </source>
</evidence>
<keyword evidence="5" id="KW-0539">Nucleus</keyword>
<dbReference type="EnsemblMetazoa" id="G11721.10">
    <property type="protein sequence ID" value="G11721.10:cds"/>
    <property type="gene ID" value="G11721"/>
</dbReference>
<dbReference type="InterPro" id="IPR051767">
    <property type="entry name" value="Nucleoporin_NUP42"/>
</dbReference>
<dbReference type="InterPro" id="IPR008913">
    <property type="entry name" value="Znf_CHY"/>
</dbReference>
<evidence type="ECO:0000256" key="10">
    <source>
        <dbReference type="PROSITE-ProRule" id="PRU00723"/>
    </source>
</evidence>
<dbReference type="GO" id="GO:0008270">
    <property type="term" value="F:zinc ion binding"/>
    <property type="evidence" value="ECO:0007669"/>
    <property type="project" value="UniProtKB-KW"/>
</dbReference>
<dbReference type="EnsemblMetazoa" id="G11721.1">
    <property type="protein sequence ID" value="G11721.1:cds"/>
    <property type="gene ID" value="G11721"/>
</dbReference>
<dbReference type="EnsemblMetazoa" id="G11721.7">
    <property type="protein sequence ID" value="G11721.7:cds"/>
    <property type="gene ID" value="G11721"/>
</dbReference>
<feature type="compositionally biased region" description="Acidic residues" evidence="11">
    <location>
        <begin position="442"/>
        <end position="452"/>
    </location>
</feature>
<organism evidence="14 15">
    <name type="scientific">Magallana gigas</name>
    <name type="common">Pacific oyster</name>
    <name type="synonym">Crassostrea gigas</name>
    <dbReference type="NCBI Taxonomy" id="29159"/>
    <lineage>
        <taxon>Eukaryota</taxon>
        <taxon>Metazoa</taxon>
        <taxon>Spiralia</taxon>
        <taxon>Lophotrochozoa</taxon>
        <taxon>Mollusca</taxon>
        <taxon>Bivalvia</taxon>
        <taxon>Autobranchia</taxon>
        <taxon>Pteriomorphia</taxon>
        <taxon>Ostreida</taxon>
        <taxon>Ostreoidea</taxon>
        <taxon>Ostreidae</taxon>
        <taxon>Magallana</taxon>
    </lineage>
</organism>
<reference evidence="14" key="1">
    <citation type="submission" date="2022-08" db="UniProtKB">
        <authorList>
            <consortium name="EnsemblMetazoa"/>
        </authorList>
    </citation>
    <scope>IDENTIFICATION</scope>
    <source>
        <strain evidence="14">05x7-T-G4-1.051#20</strain>
    </source>
</reference>
<dbReference type="GO" id="GO:0031965">
    <property type="term" value="C:nuclear membrane"/>
    <property type="evidence" value="ECO:0007669"/>
    <property type="project" value="UniProtKB-SubCell"/>
</dbReference>
<feature type="domain" description="C3H1-type" evidence="12">
    <location>
        <begin position="140"/>
        <end position="167"/>
    </location>
</feature>
<keyword evidence="3 9" id="KW-0863">Zinc-finger</keyword>
<dbReference type="InterPro" id="IPR036855">
    <property type="entry name" value="Znf_CCCH_sf"/>
</dbReference>
<evidence type="ECO:0000256" key="2">
    <source>
        <dbReference type="ARBA" id="ARBA00022723"/>
    </source>
</evidence>
<dbReference type="PANTHER" id="PTHR46527:SF1">
    <property type="entry name" value="NUCLEOPORIN NUP42"/>
    <property type="match status" value="1"/>
</dbReference>
<dbReference type="InterPro" id="IPR037274">
    <property type="entry name" value="Znf_CHY_sf"/>
</dbReference>
<feature type="domain" description="C3H1-type" evidence="12">
    <location>
        <begin position="3"/>
        <end position="31"/>
    </location>
</feature>
<dbReference type="AlphaFoldDB" id="A0A8W8HYS1"/>
<feature type="compositionally biased region" description="Basic and acidic residues" evidence="11">
    <location>
        <begin position="728"/>
        <end position="738"/>
    </location>
</feature>
<feature type="region of interest" description="Disordered" evidence="11">
    <location>
        <begin position="189"/>
        <end position="226"/>
    </location>
</feature>
<dbReference type="EnsemblMetazoa" id="G11721.8">
    <property type="protein sequence ID" value="G11721.8:cds"/>
    <property type="gene ID" value="G11721"/>
</dbReference>
<feature type="region of interest" description="Disordered" evidence="11">
    <location>
        <begin position="728"/>
        <end position="767"/>
    </location>
</feature>
<comment type="function">
    <text evidence="6">Required for the export of mRNAs containing poly(A) tails from the nucleus into the cytoplasm.</text>
</comment>
<sequence>MLSRSKPLCQYFNTKSGCKFKENCKFLHSSTSISNSPAPEKHDNGKPVTNLEGNSSLLDTFSQSFSFENQHHEAVKENNTPKPCFSFERYGNCKYGNNCRFLHALPSDEKVKTSKSAKSYLADKKPQHASKKTKHDKQDQGRRRVCHFFQEGHCQKGDKCRFYHPNSANKVEVSDVILQGDKEELEIVRSSNGSEEANKTDRAAAVANKKYAPRPGQRRAPHIPVPPVKELKRESLLEKEIEELRLTEIEQLKKRLASSNLDVITDDENSFSVQFNFSSTDPDWPYDVEVFTLQVTIPRAYPLEMFSVKVPDEQHLPETVRRFMETSLEEWTNTKQAELISAGVVRLEFRPFLKWLDRNLETIVTGALRQLKKELEAKAAGLQFIPASKLQEKVKAGASDEDQEEDEEDSEEDEDESNMFRGVAYRKKEEDLVYTGPQQQVEESESEEEDNLIESAINDTKPEKNERRGTEIKLRNLTLKDNASTLTCITLKVIIQCGRCKNKMDVTTPSGRPNMVTCLKCSYPQILTFRSAIMHQFSSVVGYLDLDGCVPFDLILQDCVFKLGCFSCNKEMKAKSMAFGQVTDTWCASCHSKMKVSAESVRFAQLVPSEPVTDEKGLHKVPVLKPKKKTKEPEIQLGRPLPADGTCKHYKKSYRWFRFPCCGKCYPCDICHEEKEGDHEMLLATRMICGHCCKEQPFAMDKACVACKQSMTQVRTQHWEGGKGCRDKIKMSKNDAKKYAGQSKTVSRKTQDKQTTKKNTKLRHNSK</sequence>
<evidence type="ECO:0000256" key="3">
    <source>
        <dbReference type="ARBA" id="ARBA00022771"/>
    </source>
</evidence>
<comment type="subcellular location">
    <subcellularLocation>
        <location evidence="1">Nucleus membrane</location>
        <topology evidence="1">Peripheral membrane protein</topology>
        <orientation evidence="1">Cytoplasmic side</orientation>
    </subcellularLocation>
</comment>
<feature type="compositionally biased region" description="Basic residues" evidence="11">
    <location>
        <begin position="756"/>
        <end position="767"/>
    </location>
</feature>
<feature type="domain" description="C3H1-type" evidence="12">
    <location>
        <begin position="78"/>
        <end position="106"/>
    </location>
</feature>
<dbReference type="Pfam" id="PF05495">
    <property type="entry name" value="zf-CHY"/>
    <property type="match status" value="1"/>
</dbReference>
<evidence type="ECO:0000256" key="9">
    <source>
        <dbReference type="PROSITE-ProRule" id="PRU00601"/>
    </source>
</evidence>
<evidence type="ECO:0000256" key="6">
    <source>
        <dbReference type="ARBA" id="ARBA00037262"/>
    </source>
</evidence>
<evidence type="ECO:0000259" key="12">
    <source>
        <dbReference type="PROSITE" id="PS50103"/>
    </source>
</evidence>
<dbReference type="SUPFAM" id="SSF90229">
    <property type="entry name" value="CCCH zinc finger"/>
    <property type="match status" value="2"/>
</dbReference>
<evidence type="ECO:0000256" key="8">
    <source>
        <dbReference type="ARBA" id="ARBA00042384"/>
    </source>
</evidence>
<keyword evidence="15" id="KW-1185">Reference proteome</keyword>
<evidence type="ECO:0000256" key="7">
    <source>
        <dbReference type="ARBA" id="ARBA00039886"/>
    </source>
</evidence>
<dbReference type="PANTHER" id="PTHR46527">
    <property type="entry name" value="NUCLEOPORIN-LIKE PROTEIN 2"/>
    <property type="match status" value="1"/>
</dbReference>
<evidence type="ECO:0000256" key="4">
    <source>
        <dbReference type="ARBA" id="ARBA00022833"/>
    </source>
</evidence>
<evidence type="ECO:0000313" key="15">
    <source>
        <dbReference type="Proteomes" id="UP000005408"/>
    </source>
</evidence>
<dbReference type="Pfam" id="PF00642">
    <property type="entry name" value="zf-CCCH"/>
    <property type="match status" value="2"/>
</dbReference>